<proteinExistence type="predicted"/>
<dbReference type="EMBL" id="FR799603">
    <property type="protein sequence ID" value="CBZ33030.1"/>
    <property type="molecule type" value="Genomic_DNA"/>
</dbReference>
<dbReference type="PROSITE" id="PS51257">
    <property type="entry name" value="PROKAR_LIPOPROTEIN"/>
    <property type="match status" value="1"/>
</dbReference>
<dbReference type="EMBL" id="RHLC01000028">
    <property type="protein sequence ID" value="TPP51190.1"/>
    <property type="molecule type" value="Genomic_DNA"/>
</dbReference>
<reference evidence="9" key="6">
    <citation type="submission" date="2019-02" db="EMBL/GenBank/DDBJ databases">
        <title>FDA dAtabase for Regulatory Grade micrObial Sequences (FDA-ARGOS): Supporting development and validation of Infectious Disease Dx tests.</title>
        <authorList>
            <person name="Duncan R."/>
            <person name="Fisher C."/>
            <person name="Tallon L."/>
            <person name="Sadzewicz L."/>
            <person name="Sengamalay N."/>
            <person name="Ott S."/>
            <person name="Godinez A."/>
            <person name="Nagaraj S."/>
            <person name="Vavikolanu K."/>
            <person name="Nadendla S."/>
            <person name="Aluvathingal J."/>
            <person name="Sichtig H."/>
        </authorList>
    </citation>
    <scope>NUCLEOTIDE SEQUENCE [LARGE SCALE GENOMIC DNA]</scope>
    <source>
        <strain evidence="9">FDAARGOS_361</strain>
    </source>
</reference>
<evidence type="ECO:0000313" key="10">
    <source>
        <dbReference type="Proteomes" id="UP000318821"/>
    </source>
</evidence>
<feature type="transmembrane region" description="Helical" evidence="1">
    <location>
        <begin position="77"/>
        <end position="100"/>
    </location>
</feature>
<evidence type="ECO:0000313" key="6">
    <source>
        <dbReference type="EMBL" id="TPP51190.1"/>
    </source>
</evidence>
<reference evidence="3" key="8">
    <citation type="submission" date="2020-06" db="EMBL/GenBank/DDBJ databases">
        <authorList>
            <person name="Camacho E."/>
            <person name="Gonzalez-de la Fuente S."/>
            <person name="Rastrojo A."/>
            <person name="Peiro-Pastor R."/>
            <person name="Solana JC."/>
            <person name="Tabera L."/>
            <person name="Gamarro F."/>
            <person name="Carrasco-Ramiro F."/>
            <person name="Requena JM."/>
            <person name="Aguado B."/>
        </authorList>
    </citation>
    <scope>NUCLEOTIDE SEQUENCE</scope>
</reference>
<evidence type="ECO:0000256" key="1">
    <source>
        <dbReference type="SAM" id="Phobius"/>
    </source>
</evidence>
<dbReference type="VEuPathDB" id="TriTrypDB:LdCL_160010000"/>
<dbReference type="RefSeq" id="XP_003859738.1">
    <property type="nucleotide sequence ID" value="XM_003859690.1"/>
</dbReference>
<organism evidence="2 8">
    <name type="scientific">Leishmania donovani</name>
    <dbReference type="NCBI Taxonomy" id="5661"/>
    <lineage>
        <taxon>Eukaryota</taxon>
        <taxon>Discoba</taxon>
        <taxon>Euglenozoa</taxon>
        <taxon>Kinetoplastea</taxon>
        <taxon>Metakinetoplastina</taxon>
        <taxon>Trypanosomatida</taxon>
        <taxon>Trypanosomatidae</taxon>
        <taxon>Leishmaniinae</taxon>
        <taxon>Leishmania</taxon>
    </lineage>
</organism>
<sequence length="222" mass="24717">MLWCRFILLILMVLFTGCIIASILLPIFRKESNDTDMAMRRVFFWYNETVRTSDSPPEDLIIRFYTRNLLCLKARALFLLMSALSLMAAGVAVVACLMLACWTTAGYSICISVTSLVLSIFAMLFSMVVLAASTVVFKQDFCVNQTEAYLQAPQKNGYRLVEGFFLLCIAVGGFLLMFITLVVCLCCECRSRSQPCGQDHGRKTDSNNLPNSGAYLSATHSS</sequence>
<reference evidence="10" key="5">
    <citation type="submission" date="2019-02" db="EMBL/GenBank/DDBJ databases">
        <title>FDA dAtabase for Regulatory Grade micrObial Sequences (FDA-ARGOS): Supporting development and validation of Infectious Disease Dx tests.</title>
        <authorList>
            <person name="Duncan R."/>
            <person name="Fisher C."/>
            <person name="Tallon L."/>
            <person name="Sadzewicz L."/>
            <person name="Sengamalay N."/>
            <person name="Ott S."/>
            <person name="Godinez A."/>
            <person name="Nagaraj S."/>
            <person name="Vavikolanu K."/>
            <person name="Vyas G."/>
            <person name="Nadendla S."/>
            <person name="Aluvathingal J."/>
            <person name="Sichtig H."/>
        </authorList>
    </citation>
    <scope>NUCLEOTIDE SEQUENCE [LARGE SCALE GENOMIC DNA]</scope>
    <source>
        <strain evidence="10">FDAARGOS_360</strain>
    </source>
</reference>
<evidence type="ECO:0000313" key="5">
    <source>
        <dbReference type="EMBL" id="TPP40945.1"/>
    </source>
</evidence>
<keyword evidence="8" id="KW-1185">Reference proteome</keyword>
<dbReference type="Proteomes" id="UP000274082">
    <property type="component" value="Chromosome 16"/>
</dbReference>
<evidence type="ECO:0000313" key="2">
    <source>
        <dbReference type="EMBL" id="AYU77628.1"/>
    </source>
</evidence>
<reference evidence="2 8" key="4">
    <citation type="journal article" date="2018" name="Sci. Rep.">
        <title>A complete Leishmania donovani reference genome identifies novel genetic variations associated with virulence.</title>
        <authorList>
            <person name="Lypaczewski P."/>
            <person name="Hoshizaki J."/>
            <person name="Zhang W.-W."/>
            <person name="McCall L.-I."/>
            <person name="Torcivia-Rodriguez J."/>
            <person name="Simonyan V."/>
            <person name="Kaur A."/>
            <person name="Dewar K."/>
            <person name="Matlashewski G."/>
        </authorList>
    </citation>
    <scope>NUCLEOTIDE SEQUENCE [LARGE SCALE GENOMIC DNA]</scope>
    <source>
        <strain evidence="2 8">LdCL</strain>
    </source>
</reference>
<gene>
    <name evidence="5" type="ORF">CGC20_36480</name>
    <name evidence="6" type="ORF">CGC21_25110</name>
    <name evidence="4" type="ORF">LDBPK_160510</name>
    <name evidence="2" type="ORF">LdCL_160010000</name>
    <name evidence="3" type="ORF">LDHU3_16.0610</name>
</gene>
<feature type="transmembrane region" description="Helical" evidence="1">
    <location>
        <begin position="164"/>
        <end position="183"/>
    </location>
</feature>
<evidence type="ECO:0000313" key="8">
    <source>
        <dbReference type="Proteomes" id="UP000274082"/>
    </source>
</evidence>
<reference evidence="4 7" key="1">
    <citation type="journal article" date="2011" name="Genome Res.">
        <title>Whole genome sequencing of multiple Leishmania donovani clinical isolates provides insights into population structure and mechanisms of drug resistance.</title>
        <authorList>
            <person name="Downing T."/>
            <person name="Imamura H."/>
            <person name="Decuypere S."/>
            <person name="Clark T.G."/>
            <person name="Coombs G.H."/>
            <person name="Cotton J.A."/>
            <person name="Hilley J.D."/>
            <person name="de Doncker S."/>
            <person name="Maes I."/>
            <person name="Mottram J.C."/>
            <person name="Quail M.A."/>
            <person name="Rijal S."/>
            <person name="Sanders M."/>
            <person name="Schonian G."/>
            <person name="Stark O."/>
            <person name="Sundar S."/>
            <person name="Vanaerschot M."/>
            <person name="Hertz-Fowler C."/>
            <person name="Dujardin J.C."/>
            <person name="Berriman M."/>
        </authorList>
    </citation>
    <scope>NUCLEOTIDE SEQUENCE [LARGE SCALE GENOMIC DNA]</scope>
    <source>
        <strain evidence="4 7">BPK282A1</strain>
    </source>
</reference>
<accession>A0A3Q8IIZ2</accession>
<dbReference type="OMA" id="CWTTAGY"/>
<evidence type="ECO:0000313" key="9">
    <source>
        <dbReference type="Proteomes" id="UP000318447"/>
    </source>
</evidence>
<dbReference type="Proteomes" id="UP000318447">
    <property type="component" value="Unassembled WGS sequence"/>
</dbReference>
<dbReference type="Proteomes" id="UP000601710">
    <property type="component" value="Chromosome 16"/>
</dbReference>
<accession>E9BCQ4</accession>
<reference evidence="5" key="7">
    <citation type="submission" date="2019-02" db="EMBL/GenBank/DDBJ databases">
        <title>FDA dAtabase for Regulatory Grade micrObial Sequences (FDA-ARGOS): Supporting development and validation of Infectious Disease Dx tests.</title>
        <authorList>
            <person name="Duncan R."/>
            <person name="Fisher C."/>
            <person name="Tallon L.J."/>
            <person name="Sadzewicz L."/>
            <person name="Sengamalay N."/>
            <person name="Ott S."/>
            <person name="Godinez A."/>
            <person name="Nagaraj S."/>
            <person name="Nadendla S."/>
            <person name="Sichtig H."/>
        </authorList>
    </citation>
    <scope>NUCLEOTIDE SEQUENCE</scope>
    <source>
        <strain evidence="5">FDAARGOS_360</strain>
        <strain evidence="6">FDAARGOS_361</strain>
    </source>
</reference>
<evidence type="ECO:0000313" key="7">
    <source>
        <dbReference type="Proteomes" id="UP000008980"/>
    </source>
</evidence>
<name>A0A3Q8IIZ2_LEIDO</name>
<feature type="transmembrane region" description="Helical" evidence="1">
    <location>
        <begin position="6"/>
        <end position="28"/>
    </location>
</feature>
<dbReference type="AlphaFoldDB" id="A0A3Q8IIZ2"/>
<evidence type="ECO:0000313" key="3">
    <source>
        <dbReference type="EMBL" id="CAC5428909.1"/>
    </source>
</evidence>
<dbReference type="EMBL" id="LR812636">
    <property type="protein sequence ID" value="CAC5428909.1"/>
    <property type="molecule type" value="Genomic_DNA"/>
</dbReference>
<dbReference type="KEGG" id="ldo:LDBPK_160510"/>
<dbReference type="EMBL" id="RHLD01000028">
    <property type="protein sequence ID" value="TPP40945.1"/>
    <property type="molecule type" value="Genomic_DNA"/>
</dbReference>
<dbReference type="OrthoDB" id="267214at2759"/>
<protein>
    <submittedName>
        <fullName evidence="3">Hypothetical_protein_conserved</fullName>
    </submittedName>
</protein>
<dbReference type="VEuPathDB" id="TriTrypDB:LdBPK_160510.1"/>
<dbReference type="VEuPathDB" id="TriTrypDB:LDHU3_16.0610"/>
<evidence type="ECO:0000313" key="4">
    <source>
        <dbReference type="EMBL" id="CBZ33030.1"/>
    </source>
</evidence>
<keyword evidence="1" id="KW-0812">Transmembrane</keyword>
<reference evidence="4" key="2">
    <citation type="submission" date="2011-01" db="EMBL/GenBank/DDBJ databases">
        <authorList>
            <person name="Zhao B.P."/>
            <person name="Ren Z.A."/>
            <person name="Li C.D."/>
        </authorList>
    </citation>
    <scope>NUCLEOTIDE SEQUENCE</scope>
    <source>
        <strain evidence="4">BPK282A1</strain>
    </source>
</reference>
<reference evidence="7" key="3">
    <citation type="submission" date="2011-02" db="EMBL/GenBank/DDBJ databases">
        <title>Whole genome sequencing of Leishmania donovani clinical lines reveals dynamic variation related to drug resistance.</title>
        <authorList>
            <person name="Downing T."/>
            <person name="Imamura H."/>
            <person name="Sanders M."/>
            <person name="Decuypere S."/>
            <person name="Hertz-Fowler C."/>
            <person name="Clark T.G."/>
            <person name="Rijal S."/>
            <person name="Sundar S."/>
            <person name="Quail M.A."/>
            <person name="De Doncker S."/>
            <person name="Maes I."/>
            <person name="Vanaerschot M."/>
            <person name="Stark O."/>
            <person name="Schonian G."/>
            <person name="Dujardin J.C."/>
            <person name="Berriman M."/>
        </authorList>
    </citation>
    <scope>NUCLEOTIDE SEQUENCE [LARGE SCALE GENOMIC DNA]</scope>
    <source>
        <strain evidence="7">BPK282A1</strain>
    </source>
</reference>
<dbReference type="GeneID" id="13393111"/>
<dbReference type="PANTHER" id="PTHR40741">
    <property type="entry name" value="AMASTIN-RELATED"/>
    <property type="match status" value="1"/>
</dbReference>
<keyword evidence="1" id="KW-1133">Transmembrane helix</keyword>
<dbReference type="Proteomes" id="UP000008980">
    <property type="component" value="Chromosome 16"/>
</dbReference>
<dbReference type="PANTHER" id="PTHR40741:SF1">
    <property type="entry name" value="AMASTIN"/>
    <property type="match status" value="1"/>
</dbReference>
<feature type="transmembrane region" description="Helical" evidence="1">
    <location>
        <begin position="106"/>
        <end position="131"/>
    </location>
</feature>
<keyword evidence="1" id="KW-0472">Membrane</keyword>
<dbReference type="EMBL" id="CP029515">
    <property type="protein sequence ID" value="AYU77628.1"/>
    <property type="molecule type" value="Genomic_DNA"/>
</dbReference>
<dbReference type="Proteomes" id="UP000318821">
    <property type="component" value="Unassembled WGS sequence"/>
</dbReference>